<dbReference type="GO" id="GO:0003824">
    <property type="term" value="F:catalytic activity"/>
    <property type="evidence" value="ECO:0007669"/>
    <property type="project" value="UniProtKB-ARBA"/>
</dbReference>
<dbReference type="SMART" id="SM00091">
    <property type="entry name" value="PAS"/>
    <property type="match status" value="3"/>
</dbReference>
<dbReference type="InterPro" id="IPR043128">
    <property type="entry name" value="Rev_trsase/Diguanyl_cyclase"/>
</dbReference>
<dbReference type="SUPFAM" id="SSF55785">
    <property type="entry name" value="PYP-like sensor domain (PAS domain)"/>
    <property type="match status" value="3"/>
</dbReference>
<dbReference type="InterPro" id="IPR001610">
    <property type="entry name" value="PAC"/>
</dbReference>
<comment type="caution">
    <text evidence="4">The sequence shown here is derived from an EMBL/GenBank/DDBJ whole genome shotgun (WGS) entry which is preliminary data.</text>
</comment>
<feature type="domain" description="PAC" evidence="2">
    <location>
        <begin position="93"/>
        <end position="146"/>
    </location>
</feature>
<feature type="domain" description="PAC" evidence="2">
    <location>
        <begin position="224"/>
        <end position="277"/>
    </location>
</feature>
<dbReference type="InterPro" id="IPR000700">
    <property type="entry name" value="PAS-assoc_C"/>
</dbReference>
<evidence type="ECO:0000259" key="3">
    <source>
        <dbReference type="PROSITE" id="PS50887"/>
    </source>
</evidence>
<dbReference type="FunFam" id="3.30.70.270:FF:000001">
    <property type="entry name" value="Diguanylate cyclase domain protein"/>
    <property type="match status" value="1"/>
</dbReference>
<protein>
    <submittedName>
        <fullName evidence="4">PAS domain S-box protein</fullName>
    </submittedName>
</protein>
<dbReference type="InterPro" id="IPR029787">
    <property type="entry name" value="Nucleotide_cyclase"/>
</dbReference>
<feature type="domain" description="PAS" evidence="1">
    <location>
        <begin position="19"/>
        <end position="89"/>
    </location>
</feature>
<dbReference type="PANTHER" id="PTHR44757:SF4">
    <property type="entry name" value="DIGUANYLATE CYCLASE DGCE-RELATED"/>
    <property type="match status" value="1"/>
</dbReference>
<feature type="domain" description="GGDEF" evidence="3">
    <location>
        <begin position="440"/>
        <end position="572"/>
    </location>
</feature>
<dbReference type="Proteomes" id="UP000782610">
    <property type="component" value="Unassembled WGS sequence"/>
</dbReference>
<organism evidence="4 5">
    <name type="scientific">Devosia nanyangense</name>
    <dbReference type="NCBI Taxonomy" id="1228055"/>
    <lineage>
        <taxon>Bacteria</taxon>
        <taxon>Pseudomonadati</taxon>
        <taxon>Pseudomonadota</taxon>
        <taxon>Alphaproteobacteria</taxon>
        <taxon>Hyphomicrobiales</taxon>
        <taxon>Devosiaceae</taxon>
        <taxon>Devosia</taxon>
    </lineage>
</organism>
<dbReference type="PROSITE" id="PS50887">
    <property type="entry name" value="GGDEF"/>
    <property type="match status" value="1"/>
</dbReference>
<dbReference type="InterPro" id="IPR035965">
    <property type="entry name" value="PAS-like_dom_sf"/>
</dbReference>
<dbReference type="Gene3D" id="3.30.450.20">
    <property type="entry name" value="PAS domain"/>
    <property type="match status" value="3"/>
</dbReference>
<dbReference type="SUPFAM" id="SSF55073">
    <property type="entry name" value="Nucleotide cyclase"/>
    <property type="match status" value="1"/>
</dbReference>
<dbReference type="Gene3D" id="3.30.70.270">
    <property type="match status" value="1"/>
</dbReference>
<dbReference type="EMBL" id="JACRAF010000037">
    <property type="protein sequence ID" value="MBI4922751.1"/>
    <property type="molecule type" value="Genomic_DNA"/>
</dbReference>
<dbReference type="NCBIfam" id="TIGR00254">
    <property type="entry name" value="GGDEF"/>
    <property type="match status" value="1"/>
</dbReference>
<name>A0A933L5H0_9HYPH</name>
<dbReference type="InterPro" id="IPR000160">
    <property type="entry name" value="GGDEF_dom"/>
</dbReference>
<dbReference type="PROSITE" id="PS50113">
    <property type="entry name" value="PAC"/>
    <property type="match status" value="3"/>
</dbReference>
<dbReference type="SMART" id="SM00267">
    <property type="entry name" value="GGDEF"/>
    <property type="match status" value="1"/>
</dbReference>
<accession>A0A933L5H0</accession>
<dbReference type="InterPro" id="IPR013655">
    <property type="entry name" value="PAS_fold_3"/>
</dbReference>
<dbReference type="SMART" id="SM00086">
    <property type="entry name" value="PAC"/>
    <property type="match status" value="3"/>
</dbReference>
<dbReference type="Pfam" id="PF08447">
    <property type="entry name" value="PAS_3"/>
    <property type="match status" value="1"/>
</dbReference>
<dbReference type="CDD" id="cd00130">
    <property type="entry name" value="PAS"/>
    <property type="match status" value="3"/>
</dbReference>
<feature type="domain" description="PAS" evidence="1">
    <location>
        <begin position="278"/>
        <end position="351"/>
    </location>
</feature>
<evidence type="ECO:0000259" key="1">
    <source>
        <dbReference type="PROSITE" id="PS50112"/>
    </source>
</evidence>
<dbReference type="PANTHER" id="PTHR44757">
    <property type="entry name" value="DIGUANYLATE CYCLASE DGCP"/>
    <property type="match status" value="1"/>
</dbReference>
<dbReference type="Pfam" id="PF00989">
    <property type="entry name" value="PAS"/>
    <property type="match status" value="2"/>
</dbReference>
<evidence type="ECO:0000313" key="5">
    <source>
        <dbReference type="Proteomes" id="UP000782610"/>
    </source>
</evidence>
<dbReference type="PROSITE" id="PS50112">
    <property type="entry name" value="PAS"/>
    <property type="match status" value="2"/>
</dbReference>
<dbReference type="NCBIfam" id="TIGR00229">
    <property type="entry name" value="sensory_box"/>
    <property type="match status" value="3"/>
</dbReference>
<dbReference type="Pfam" id="PF00990">
    <property type="entry name" value="GGDEF"/>
    <property type="match status" value="1"/>
</dbReference>
<dbReference type="InterPro" id="IPR052155">
    <property type="entry name" value="Biofilm_reg_signaling"/>
</dbReference>
<dbReference type="AlphaFoldDB" id="A0A933L5H0"/>
<evidence type="ECO:0000259" key="2">
    <source>
        <dbReference type="PROSITE" id="PS50113"/>
    </source>
</evidence>
<evidence type="ECO:0000313" key="4">
    <source>
        <dbReference type="EMBL" id="MBI4922751.1"/>
    </source>
</evidence>
<dbReference type="InterPro" id="IPR000014">
    <property type="entry name" value="PAS"/>
</dbReference>
<dbReference type="InterPro" id="IPR013767">
    <property type="entry name" value="PAS_fold"/>
</dbReference>
<sequence length="576" mass="63132">MTVMNAEQPDVQAFRFDQSGALLRKVMGSAAVGMTLVGADGRIIYANRAFEAMLGHGAGECLGLTETDLVHSDDSAVVSLLLKRLLEGETEEFRHELKLRHQDGGSIWVLASASLLRSDATGRPLYAIVQVINIERQKRAEEALAESESRWNFALESAGQGVWDHDIRKDDMFYSRMWRRMRGIPDDEYVDPAQDKWLARVHPDDVPRILARVRKQEYGEDGYDTLEYRERHRDGHWIWILSRGRPVEWDKDGNPLRTVGTDTDITRFKTVEAELAEEKERLRVTLESIGDGVISTDAAENIIFMNPIAETMTGWGEADAIGRRLAEVFCAKSESTGEPVRDAVAACLQSGEVCRIEDDVILAARDGTGCGVSGTAAPVRTEDRQLIGAVLVFKDVTESQELQRRLAHSASHDALTGLPNRVAFGRALAEARRQAAVEQRTHSLCFIDLDRFKPVNDTAGHAAGDALLRDVAHVLRKSCRSHDFAARLGGDEFVLLLADCPEANARLVAQKIVDAVAALKFSWNGQRYDIGASIGIAGIGPDTAERDPLAVADAACYAAKAAGRGRVVVAGEPSPA</sequence>
<gene>
    <name evidence="4" type="ORF">HY834_13475</name>
</gene>
<feature type="domain" description="PAC" evidence="2">
    <location>
        <begin position="356"/>
        <end position="408"/>
    </location>
</feature>
<dbReference type="CDD" id="cd01949">
    <property type="entry name" value="GGDEF"/>
    <property type="match status" value="1"/>
</dbReference>
<reference evidence="4" key="1">
    <citation type="submission" date="2020-07" db="EMBL/GenBank/DDBJ databases">
        <title>Huge and variable diversity of episymbiotic CPR bacteria and DPANN archaea in groundwater ecosystems.</title>
        <authorList>
            <person name="He C.Y."/>
            <person name="Keren R."/>
            <person name="Whittaker M."/>
            <person name="Farag I.F."/>
            <person name="Doudna J."/>
            <person name="Cate J.H.D."/>
            <person name="Banfield J.F."/>
        </authorList>
    </citation>
    <scope>NUCLEOTIDE SEQUENCE</scope>
    <source>
        <strain evidence="4">NC_groundwater_1586_Pr3_B-0.1um_66_15</strain>
    </source>
</reference>
<proteinExistence type="predicted"/>
<dbReference type="GO" id="GO:0006355">
    <property type="term" value="P:regulation of DNA-templated transcription"/>
    <property type="evidence" value="ECO:0007669"/>
    <property type="project" value="InterPro"/>
</dbReference>